<evidence type="ECO:0000259" key="1">
    <source>
        <dbReference type="PROSITE" id="PS50883"/>
    </source>
</evidence>
<dbReference type="InterPro" id="IPR014408">
    <property type="entry name" value="dGMP_Pdiesterase_EAL/HD-GYP"/>
</dbReference>
<keyword evidence="3" id="KW-0418">Kinase</keyword>
<dbReference type="InterPro" id="IPR052340">
    <property type="entry name" value="RNase_Y/CdgJ"/>
</dbReference>
<sequence length="401" mass="45601">MKYSYVARQPILDRNKNTIAYELLFRDGPENSFPVIQPELATSRLLIEQFLTYQCTCLSDKKGFVNFSYASILNQTPLLFPKEKMVVEVLEDSQPTDDLLREIRSLKSLGYHIALDDFIPSADWNRFLPFVDIIKLDIRQISIPKAALFIKKLRETNIQFLAEKVETYEEFDKACNVGFDYFQGYFFGKPEIIEKRAIKSAFNTIIELFQRISEEVIDFHEVEKLVASDVTLSFKLLRYVNASSSVKTEISSFRQALAYLGEDRVRKFVSLVALATVNEEKPESLYNLSIQRARFCELVMKAMGSTEHGGKGFLCGMFSLLDSLLDQDLKSITESLPVCRDIRSALINNEGVLGQVLCLVMAIEKADWGTAMALEEALNLPIGTVSDAYQHSICWTDEVFG</sequence>
<dbReference type="PROSITE" id="PS50883">
    <property type="entry name" value="EAL"/>
    <property type="match status" value="1"/>
</dbReference>
<dbReference type="SUPFAM" id="SSF141868">
    <property type="entry name" value="EAL domain-like"/>
    <property type="match status" value="1"/>
</dbReference>
<dbReference type="RefSeq" id="WP_109319141.1">
    <property type="nucleotide sequence ID" value="NZ_QFWT01000003.1"/>
</dbReference>
<dbReference type="SUPFAM" id="SSF109604">
    <property type="entry name" value="HD-domain/PDEase-like"/>
    <property type="match status" value="1"/>
</dbReference>
<dbReference type="InterPro" id="IPR035919">
    <property type="entry name" value="EAL_sf"/>
</dbReference>
<dbReference type="AlphaFoldDB" id="A0A2U3BAR1"/>
<dbReference type="InterPro" id="IPR013976">
    <property type="entry name" value="HDOD"/>
</dbReference>
<evidence type="ECO:0000313" key="4">
    <source>
        <dbReference type="Proteomes" id="UP000245362"/>
    </source>
</evidence>
<protein>
    <submittedName>
        <fullName evidence="3">Histidine kinase</fullName>
    </submittedName>
</protein>
<reference evidence="3 4" key="1">
    <citation type="submission" date="2018-05" db="EMBL/GenBank/DDBJ databases">
        <title>Vibrio limimaris sp. nov., isolated from marine sediment.</title>
        <authorList>
            <person name="Li C.-M."/>
        </authorList>
    </citation>
    <scope>NUCLEOTIDE SEQUENCE [LARGE SCALE GENOMIC DNA]</scope>
    <source>
        <strain evidence="3 4">E4404</strain>
    </source>
</reference>
<evidence type="ECO:0000259" key="2">
    <source>
        <dbReference type="PROSITE" id="PS51833"/>
    </source>
</evidence>
<gene>
    <name evidence="3" type="ORF">DI392_06735</name>
</gene>
<dbReference type="PANTHER" id="PTHR33525:SF4">
    <property type="entry name" value="CYCLIC DI-GMP PHOSPHODIESTERASE CDGJ"/>
    <property type="match status" value="1"/>
</dbReference>
<name>A0A2U3BAR1_9VIBR</name>
<dbReference type="Pfam" id="PF08668">
    <property type="entry name" value="HDOD"/>
    <property type="match status" value="1"/>
</dbReference>
<dbReference type="SMART" id="SM00052">
    <property type="entry name" value="EAL"/>
    <property type="match status" value="1"/>
</dbReference>
<feature type="domain" description="HDOD" evidence="2">
    <location>
        <begin position="198"/>
        <end position="384"/>
    </location>
</feature>
<feature type="domain" description="EAL" evidence="1">
    <location>
        <begin position="1"/>
        <end position="204"/>
    </location>
</feature>
<dbReference type="PANTHER" id="PTHR33525">
    <property type="match status" value="1"/>
</dbReference>
<dbReference type="Pfam" id="PF00563">
    <property type="entry name" value="EAL"/>
    <property type="match status" value="1"/>
</dbReference>
<organism evidence="3 4">
    <name type="scientific">Vibrio albus</name>
    <dbReference type="NCBI Taxonomy" id="2200953"/>
    <lineage>
        <taxon>Bacteria</taxon>
        <taxon>Pseudomonadati</taxon>
        <taxon>Pseudomonadota</taxon>
        <taxon>Gammaproteobacteria</taxon>
        <taxon>Vibrionales</taxon>
        <taxon>Vibrionaceae</taxon>
        <taxon>Vibrio</taxon>
    </lineage>
</organism>
<dbReference type="EMBL" id="QFWT01000003">
    <property type="protein sequence ID" value="PWI33889.1"/>
    <property type="molecule type" value="Genomic_DNA"/>
</dbReference>
<dbReference type="PIRSF" id="PIRSF003180">
    <property type="entry name" value="DiGMPpdiest_YuxH"/>
    <property type="match status" value="1"/>
</dbReference>
<proteinExistence type="predicted"/>
<accession>A0A2U3BAR1</accession>
<dbReference type="InterPro" id="IPR001633">
    <property type="entry name" value="EAL_dom"/>
</dbReference>
<dbReference type="Proteomes" id="UP000245362">
    <property type="component" value="Unassembled WGS sequence"/>
</dbReference>
<dbReference type="Gene3D" id="3.20.20.450">
    <property type="entry name" value="EAL domain"/>
    <property type="match status" value="1"/>
</dbReference>
<keyword evidence="4" id="KW-1185">Reference proteome</keyword>
<dbReference type="GO" id="GO:0016301">
    <property type="term" value="F:kinase activity"/>
    <property type="evidence" value="ECO:0007669"/>
    <property type="project" value="UniProtKB-KW"/>
</dbReference>
<dbReference type="OrthoDB" id="9804751at2"/>
<comment type="caution">
    <text evidence="3">The sequence shown here is derived from an EMBL/GenBank/DDBJ whole genome shotgun (WGS) entry which is preliminary data.</text>
</comment>
<evidence type="ECO:0000313" key="3">
    <source>
        <dbReference type="EMBL" id="PWI33889.1"/>
    </source>
</evidence>
<keyword evidence="3" id="KW-0808">Transferase</keyword>
<dbReference type="Gene3D" id="1.10.3210.10">
    <property type="entry name" value="Hypothetical protein af1432"/>
    <property type="match status" value="1"/>
</dbReference>
<dbReference type="PROSITE" id="PS51833">
    <property type="entry name" value="HDOD"/>
    <property type="match status" value="1"/>
</dbReference>